<dbReference type="AlphaFoldDB" id="A0A926EHE3"/>
<keyword evidence="3" id="KW-1003">Cell membrane</keyword>
<evidence type="ECO:0000256" key="8">
    <source>
        <dbReference type="ARBA" id="ARBA00023136"/>
    </source>
</evidence>
<feature type="domain" description="ABC transmembrane type-1" evidence="11">
    <location>
        <begin position="16"/>
        <end position="298"/>
    </location>
</feature>
<keyword evidence="6 12" id="KW-0067">ATP-binding</keyword>
<keyword evidence="5" id="KW-0547">Nucleotide-binding</keyword>
<evidence type="ECO:0000259" key="10">
    <source>
        <dbReference type="PROSITE" id="PS50893"/>
    </source>
</evidence>
<dbReference type="InterPro" id="IPR036640">
    <property type="entry name" value="ABC1_TM_sf"/>
</dbReference>
<evidence type="ECO:0000256" key="1">
    <source>
        <dbReference type="ARBA" id="ARBA00004651"/>
    </source>
</evidence>
<dbReference type="PROSITE" id="PS50893">
    <property type="entry name" value="ABC_TRANSPORTER_2"/>
    <property type="match status" value="1"/>
</dbReference>
<sequence>MKRLWIYLQDYKKECVLAPLFKMLEASFELFVPLVVAAIIDTGIANGDTGYILKMCMILILLALIGLICSVTAQYFSAKAAIGFGTGLRRALFKHLMGLSFTEIDMVGTSTMMTRMTSDVNQAQNGVNMVLRLFLRSPFVVFGSMVMAFTIDVKAAFIFVIAIILLSIVVFGIMLMNIPMLKSVQQKLDGVLGITRENLAGVRVIRAFCKEEEEIEAFKVKNEALTTAQKKAGKVSALMNPLTYVIINIAIVTLIWVGAIQVDNGILTQGQVVALYNYMSQILVELIKLASLMITINKSVACSNRIVSVFEIKPSMEEGVEQSAEGASRKSEVPVVAFKNVSLTYKGAGEESLTGIDFTVWQGQTVGIIGGTGSGKTSLVHMIPRFYDATAGEVLIDGINVKAYQIKALRDKIGIVMQKAVLFKGDIGSNLRWGKKDATEEEILEAVRIAQGEDVVNQKGGLKGSIHQGGKNLSGGQRQRMSIARALVKKPAILILDDSTSALDFATDAKLRGAIKTLDYKPTVFIVSQRASSIQYADLIIVLDDGKMVGKGTHEELLENCQVYSEIYHSQFRKEEN</sequence>
<feature type="transmembrane region" description="Helical" evidence="9">
    <location>
        <begin position="20"/>
        <end position="40"/>
    </location>
</feature>
<comment type="caution">
    <text evidence="12">The sequence shown here is derived from an EMBL/GenBank/DDBJ whole genome shotgun (WGS) entry which is preliminary data.</text>
</comment>
<evidence type="ECO:0000256" key="4">
    <source>
        <dbReference type="ARBA" id="ARBA00022692"/>
    </source>
</evidence>
<dbReference type="InterPro" id="IPR017871">
    <property type="entry name" value="ABC_transporter-like_CS"/>
</dbReference>
<dbReference type="SUPFAM" id="SSF52540">
    <property type="entry name" value="P-loop containing nucleoside triphosphate hydrolases"/>
    <property type="match status" value="1"/>
</dbReference>
<evidence type="ECO:0000259" key="11">
    <source>
        <dbReference type="PROSITE" id="PS50929"/>
    </source>
</evidence>
<dbReference type="RefSeq" id="WP_249331215.1">
    <property type="nucleotide sequence ID" value="NZ_JACRSY010000002.1"/>
</dbReference>
<feature type="domain" description="ABC transporter" evidence="10">
    <location>
        <begin position="336"/>
        <end position="570"/>
    </location>
</feature>
<evidence type="ECO:0000256" key="5">
    <source>
        <dbReference type="ARBA" id="ARBA00022741"/>
    </source>
</evidence>
<evidence type="ECO:0000313" key="13">
    <source>
        <dbReference type="Proteomes" id="UP000655830"/>
    </source>
</evidence>
<comment type="subcellular location">
    <subcellularLocation>
        <location evidence="1">Cell membrane</location>
        <topology evidence="1">Multi-pass membrane protein</topology>
    </subcellularLocation>
</comment>
<name>A0A926EHE3_9FIRM</name>
<dbReference type="Pfam" id="PF00005">
    <property type="entry name" value="ABC_tran"/>
    <property type="match status" value="1"/>
</dbReference>
<organism evidence="12 13">
    <name type="scientific">Zhenhengia yiwuensis</name>
    <dbReference type="NCBI Taxonomy" id="2763666"/>
    <lineage>
        <taxon>Bacteria</taxon>
        <taxon>Bacillati</taxon>
        <taxon>Bacillota</taxon>
        <taxon>Clostridia</taxon>
        <taxon>Lachnospirales</taxon>
        <taxon>Lachnospiraceae</taxon>
        <taxon>Zhenhengia</taxon>
    </lineage>
</organism>
<feature type="transmembrane region" description="Helical" evidence="9">
    <location>
        <begin position="238"/>
        <end position="259"/>
    </location>
</feature>
<evidence type="ECO:0000256" key="7">
    <source>
        <dbReference type="ARBA" id="ARBA00022989"/>
    </source>
</evidence>
<keyword evidence="8 9" id="KW-0472">Membrane</keyword>
<dbReference type="Pfam" id="PF00664">
    <property type="entry name" value="ABC_membrane"/>
    <property type="match status" value="1"/>
</dbReference>
<dbReference type="PANTHER" id="PTHR43394:SF1">
    <property type="entry name" value="ATP-BINDING CASSETTE SUB-FAMILY B MEMBER 10, MITOCHONDRIAL"/>
    <property type="match status" value="1"/>
</dbReference>
<dbReference type="EMBL" id="JACRSY010000002">
    <property type="protein sequence ID" value="MBC8578148.1"/>
    <property type="molecule type" value="Genomic_DNA"/>
</dbReference>
<evidence type="ECO:0000256" key="3">
    <source>
        <dbReference type="ARBA" id="ARBA00022475"/>
    </source>
</evidence>
<dbReference type="PANTHER" id="PTHR43394">
    <property type="entry name" value="ATP-DEPENDENT PERMEASE MDL1, MITOCHONDRIAL"/>
    <property type="match status" value="1"/>
</dbReference>
<dbReference type="InterPro" id="IPR003593">
    <property type="entry name" value="AAA+_ATPase"/>
</dbReference>
<dbReference type="FunFam" id="3.40.50.300:FF:000221">
    <property type="entry name" value="Multidrug ABC transporter ATP-binding protein"/>
    <property type="match status" value="1"/>
</dbReference>
<feature type="transmembrane region" description="Helical" evidence="9">
    <location>
        <begin position="133"/>
        <end position="151"/>
    </location>
</feature>
<proteinExistence type="predicted"/>
<evidence type="ECO:0000313" key="12">
    <source>
        <dbReference type="EMBL" id="MBC8578148.1"/>
    </source>
</evidence>
<feature type="transmembrane region" description="Helical" evidence="9">
    <location>
        <begin position="157"/>
        <end position="178"/>
    </location>
</feature>
<dbReference type="PROSITE" id="PS00211">
    <property type="entry name" value="ABC_TRANSPORTER_1"/>
    <property type="match status" value="1"/>
</dbReference>
<keyword evidence="13" id="KW-1185">Reference proteome</keyword>
<keyword evidence="4 9" id="KW-0812">Transmembrane</keyword>
<dbReference type="GO" id="GO:0005886">
    <property type="term" value="C:plasma membrane"/>
    <property type="evidence" value="ECO:0007669"/>
    <property type="project" value="UniProtKB-SubCell"/>
</dbReference>
<keyword evidence="2" id="KW-0813">Transport</keyword>
<dbReference type="PROSITE" id="PS50929">
    <property type="entry name" value="ABC_TM1F"/>
    <property type="match status" value="1"/>
</dbReference>
<dbReference type="GO" id="GO:0005524">
    <property type="term" value="F:ATP binding"/>
    <property type="evidence" value="ECO:0007669"/>
    <property type="project" value="UniProtKB-KW"/>
</dbReference>
<protein>
    <submittedName>
        <fullName evidence="12">ABC transporter ATP-binding protein</fullName>
    </submittedName>
</protein>
<dbReference type="InterPro" id="IPR003439">
    <property type="entry name" value="ABC_transporter-like_ATP-bd"/>
</dbReference>
<evidence type="ECO:0000256" key="2">
    <source>
        <dbReference type="ARBA" id="ARBA00022448"/>
    </source>
</evidence>
<dbReference type="GO" id="GO:0016887">
    <property type="term" value="F:ATP hydrolysis activity"/>
    <property type="evidence" value="ECO:0007669"/>
    <property type="project" value="InterPro"/>
</dbReference>
<reference evidence="12" key="1">
    <citation type="submission" date="2020-08" db="EMBL/GenBank/DDBJ databases">
        <title>Genome public.</title>
        <authorList>
            <person name="Liu C."/>
            <person name="Sun Q."/>
        </authorList>
    </citation>
    <scope>NUCLEOTIDE SEQUENCE</scope>
    <source>
        <strain evidence="12">NSJ-12</strain>
    </source>
</reference>
<dbReference type="CDD" id="cd18548">
    <property type="entry name" value="ABC_6TM_Tm287_like"/>
    <property type="match status" value="1"/>
</dbReference>
<dbReference type="Proteomes" id="UP000655830">
    <property type="component" value="Unassembled WGS sequence"/>
</dbReference>
<dbReference type="Gene3D" id="3.40.50.300">
    <property type="entry name" value="P-loop containing nucleotide triphosphate hydrolases"/>
    <property type="match status" value="1"/>
</dbReference>
<dbReference type="InterPro" id="IPR039421">
    <property type="entry name" value="Type_1_exporter"/>
</dbReference>
<keyword evidence="7 9" id="KW-1133">Transmembrane helix</keyword>
<accession>A0A926EHE3</accession>
<dbReference type="SUPFAM" id="SSF90123">
    <property type="entry name" value="ABC transporter transmembrane region"/>
    <property type="match status" value="1"/>
</dbReference>
<dbReference type="InterPro" id="IPR011527">
    <property type="entry name" value="ABC1_TM_dom"/>
</dbReference>
<dbReference type="SMART" id="SM00382">
    <property type="entry name" value="AAA"/>
    <property type="match status" value="1"/>
</dbReference>
<evidence type="ECO:0000256" key="9">
    <source>
        <dbReference type="SAM" id="Phobius"/>
    </source>
</evidence>
<dbReference type="GO" id="GO:0015421">
    <property type="term" value="F:ABC-type oligopeptide transporter activity"/>
    <property type="evidence" value="ECO:0007669"/>
    <property type="project" value="TreeGrafter"/>
</dbReference>
<dbReference type="Gene3D" id="1.20.1560.10">
    <property type="entry name" value="ABC transporter type 1, transmembrane domain"/>
    <property type="match status" value="1"/>
</dbReference>
<dbReference type="InterPro" id="IPR027417">
    <property type="entry name" value="P-loop_NTPase"/>
</dbReference>
<evidence type="ECO:0000256" key="6">
    <source>
        <dbReference type="ARBA" id="ARBA00022840"/>
    </source>
</evidence>
<gene>
    <name evidence="12" type="ORF">H8718_01155</name>
</gene>
<feature type="transmembrane region" description="Helical" evidence="9">
    <location>
        <begin position="52"/>
        <end position="76"/>
    </location>
</feature>